<keyword evidence="2" id="KW-1185">Reference proteome</keyword>
<name>A0A9W4XT63_9PLEO</name>
<dbReference type="EMBL" id="CAOQHR010000003">
    <property type="protein sequence ID" value="CAI6331916.1"/>
    <property type="molecule type" value="Genomic_DNA"/>
</dbReference>
<sequence length="115" mass="12951">MVYQTWWSWGSADGAMRSSAFRLPGVRWGRGRVDLHHLHLGLNNQLIIITFSRICSNLIKRIMLFQHYGNRGISKPERRINAIANLDGVFIKSCLSKHAALFLFQGAATRLTGAA</sequence>
<reference evidence="1" key="1">
    <citation type="submission" date="2023-01" db="EMBL/GenBank/DDBJ databases">
        <authorList>
            <person name="Van Ghelder C."/>
            <person name="Rancurel C."/>
        </authorList>
    </citation>
    <scope>NUCLEOTIDE SEQUENCE</scope>
    <source>
        <strain evidence="1">CNCM I-4278</strain>
    </source>
</reference>
<comment type="caution">
    <text evidence="1">The sequence shown here is derived from an EMBL/GenBank/DDBJ whole genome shotgun (WGS) entry which is preliminary data.</text>
</comment>
<accession>A0A9W4XT63</accession>
<proteinExistence type="predicted"/>
<evidence type="ECO:0000313" key="2">
    <source>
        <dbReference type="Proteomes" id="UP001152607"/>
    </source>
</evidence>
<organism evidence="1 2">
    <name type="scientific">Periconia digitata</name>
    <dbReference type="NCBI Taxonomy" id="1303443"/>
    <lineage>
        <taxon>Eukaryota</taxon>
        <taxon>Fungi</taxon>
        <taxon>Dikarya</taxon>
        <taxon>Ascomycota</taxon>
        <taxon>Pezizomycotina</taxon>
        <taxon>Dothideomycetes</taxon>
        <taxon>Pleosporomycetidae</taxon>
        <taxon>Pleosporales</taxon>
        <taxon>Massarineae</taxon>
        <taxon>Periconiaceae</taxon>
        <taxon>Periconia</taxon>
    </lineage>
</organism>
<gene>
    <name evidence="1" type="ORF">PDIGIT_LOCUS4945</name>
</gene>
<dbReference type="AlphaFoldDB" id="A0A9W4XT63"/>
<evidence type="ECO:0000313" key="1">
    <source>
        <dbReference type="EMBL" id="CAI6331916.1"/>
    </source>
</evidence>
<protein>
    <submittedName>
        <fullName evidence="1">Uncharacterized protein</fullName>
    </submittedName>
</protein>
<dbReference type="Proteomes" id="UP001152607">
    <property type="component" value="Unassembled WGS sequence"/>
</dbReference>